<evidence type="ECO:0000256" key="4">
    <source>
        <dbReference type="ARBA" id="ARBA00022840"/>
    </source>
</evidence>
<proteinExistence type="predicted"/>
<keyword evidence="4" id="KW-0067">ATP-binding</keyword>
<dbReference type="NCBIfam" id="TIGR01378">
    <property type="entry name" value="thi_PPkinase"/>
    <property type="match status" value="1"/>
</dbReference>
<dbReference type="SMART" id="SM00983">
    <property type="entry name" value="TPK_B1_binding"/>
    <property type="match status" value="1"/>
</dbReference>
<dbReference type="PANTHER" id="PTHR41299">
    <property type="entry name" value="THIAMINE PYROPHOSPHOKINASE"/>
    <property type="match status" value="1"/>
</dbReference>
<keyword evidence="3 7" id="KW-0418">Kinase</keyword>
<feature type="domain" description="Thiamin pyrophosphokinase thiamin-binding" evidence="6">
    <location>
        <begin position="138"/>
        <end position="198"/>
    </location>
</feature>
<dbReference type="InterPro" id="IPR053149">
    <property type="entry name" value="TPK"/>
</dbReference>
<dbReference type="GO" id="GO:0030975">
    <property type="term" value="F:thiamine binding"/>
    <property type="evidence" value="ECO:0007669"/>
    <property type="project" value="InterPro"/>
</dbReference>
<accession>A0A2T6KEW9</accession>
<dbReference type="Gene3D" id="3.40.50.10240">
    <property type="entry name" value="Thiamin pyrophosphokinase, catalytic domain"/>
    <property type="match status" value="1"/>
</dbReference>
<dbReference type="InterPro" id="IPR007371">
    <property type="entry name" value="TPK_catalytic"/>
</dbReference>
<evidence type="ECO:0000256" key="1">
    <source>
        <dbReference type="ARBA" id="ARBA00022679"/>
    </source>
</evidence>
<dbReference type="GO" id="GO:0005524">
    <property type="term" value="F:ATP binding"/>
    <property type="evidence" value="ECO:0007669"/>
    <property type="project" value="UniProtKB-KW"/>
</dbReference>
<dbReference type="InterPro" id="IPR036759">
    <property type="entry name" value="TPK_catalytic_sf"/>
</dbReference>
<dbReference type="AlphaFoldDB" id="A0A2T6KEW9"/>
<organism evidence="7 8">
    <name type="scientific">Yoonia sediminilitoris</name>
    <dbReference type="NCBI Taxonomy" id="1286148"/>
    <lineage>
        <taxon>Bacteria</taxon>
        <taxon>Pseudomonadati</taxon>
        <taxon>Pseudomonadota</taxon>
        <taxon>Alphaproteobacteria</taxon>
        <taxon>Rhodobacterales</taxon>
        <taxon>Paracoccaceae</taxon>
        <taxon>Yoonia</taxon>
    </lineage>
</organism>
<keyword evidence="8" id="KW-1185">Reference proteome</keyword>
<dbReference type="InterPro" id="IPR007373">
    <property type="entry name" value="Thiamin_PyroPKinase_B1-bd"/>
</dbReference>
<gene>
    <name evidence="7" type="ORF">C8N45_107128</name>
</gene>
<dbReference type="OrthoDB" id="7057856at2"/>
<dbReference type="PANTHER" id="PTHR41299:SF1">
    <property type="entry name" value="THIAMINE PYROPHOSPHOKINASE"/>
    <property type="match status" value="1"/>
</dbReference>
<dbReference type="EMBL" id="QBUD01000007">
    <property type="protein sequence ID" value="PUB13668.1"/>
    <property type="molecule type" value="Genomic_DNA"/>
</dbReference>
<evidence type="ECO:0000259" key="6">
    <source>
        <dbReference type="SMART" id="SM00983"/>
    </source>
</evidence>
<evidence type="ECO:0000256" key="2">
    <source>
        <dbReference type="ARBA" id="ARBA00022741"/>
    </source>
</evidence>
<keyword evidence="2" id="KW-0547">Nucleotide-binding</keyword>
<dbReference type="SUPFAM" id="SSF63999">
    <property type="entry name" value="Thiamin pyrophosphokinase, catalytic domain"/>
    <property type="match status" value="1"/>
</dbReference>
<dbReference type="EC" id="2.7.6.2" evidence="5"/>
<dbReference type="GO" id="GO:0006772">
    <property type="term" value="P:thiamine metabolic process"/>
    <property type="evidence" value="ECO:0007669"/>
    <property type="project" value="UniProtKB-UniRule"/>
</dbReference>
<keyword evidence="1" id="KW-0808">Transferase</keyword>
<dbReference type="SUPFAM" id="SSF63862">
    <property type="entry name" value="Thiamin pyrophosphokinase, substrate-binding domain"/>
    <property type="match status" value="1"/>
</dbReference>
<dbReference type="CDD" id="cd07995">
    <property type="entry name" value="TPK"/>
    <property type="match status" value="1"/>
</dbReference>
<sequence>MIVSSNGIVGLIGGAAVNPEQMKSVLSFFDNYIAVDGGADHCLRAGLRPAAVVGDMDSLSQQARATFSEILCHISEQDTTDFEKAIARVSAAAVLAMGFTGGRLDHLLSVLNVLGRNRTRRILLLDEADISFLTPPEGVSLALPAGTRIGLMPLDDVTVTARGLTWPITAARMHPTGMVSSSNQVKDPLVEISAKGPLVITLPPTQLGAVLKAVVPAQ</sequence>
<evidence type="ECO:0000256" key="5">
    <source>
        <dbReference type="NCBIfam" id="TIGR01378"/>
    </source>
</evidence>
<comment type="caution">
    <text evidence="7">The sequence shown here is derived from an EMBL/GenBank/DDBJ whole genome shotgun (WGS) entry which is preliminary data.</text>
</comment>
<dbReference type="InterPro" id="IPR006282">
    <property type="entry name" value="Thi_PPkinase"/>
</dbReference>
<protein>
    <recommendedName>
        <fullName evidence="5">Thiamine diphosphokinase</fullName>
        <ecNumber evidence="5">2.7.6.2</ecNumber>
    </recommendedName>
</protein>
<dbReference type="GO" id="GO:0016301">
    <property type="term" value="F:kinase activity"/>
    <property type="evidence" value="ECO:0007669"/>
    <property type="project" value="UniProtKB-KW"/>
</dbReference>
<evidence type="ECO:0000256" key="3">
    <source>
        <dbReference type="ARBA" id="ARBA00022777"/>
    </source>
</evidence>
<evidence type="ECO:0000313" key="7">
    <source>
        <dbReference type="EMBL" id="PUB13668.1"/>
    </source>
</evidence>
<dbReference type="GO" id="GO:0009229">
    <property type="term" value="P:thiamine diphosphate biosynthetic process"/>
    <property type="evidence" value="ECO:0007669"/>
    <property type="project" value="InterPro"/>
</dbReference>
<dbReference type="Pfam" id="PF04265">
    <property type="entry name" value="TPK_B1_binding"/>
    <property type="match status" value="1"/>
</dbReference>
<reference evidence="7 8" key="1">
    <citation type="submission" date="2018-04" db="EMBL/GenBank/DDBJ databases">
        <title>Genomic Encyclopedia of Archaeal and Bacterial Type Strains, Phase II (KMG-II): from individual species to whole genera.</title>
        <authorList>
            <person name="Goeker M."/>
        </authorList>
    </citation>
    <scope>NUCLEOTIDE SEQUENCE [LARGE SCALE GENOMIC DNA]</scope>
    <source>
        <strain evidence="7 8">DSM 29955</strain>
    </source>
</reference>
<dbReference type="GO" id="GO:0004788">
    <property type="term" value="F:thiamine diphosphokinase activity"/>
    <property type="evidence" value="ECO:0007669"/>
    <property type="project" value="UniProtKB-UniRule"/>
</dbReference>
<dbReference type="RefSeq" id="WP_108386890.1">
    <property type="nucleotide sequence ID" value="NZ_QBUD01000007.1"/>
</dbReference>
<evidence type="ECO:0000313" key="8">
    <source>
        <dbReference type="Proteomes" id="UP000244523"/>
    </source>
</evidence>
<dbReference type="Proteomes" id="UP000244523">
    <property type="component" value="Unassembled WGS sequence"/>
</dbReference>
<dbReference type="Pfam" id="PF04263">
    <property type="entry name" value="TPK_catalytic"/>
    <property type="match status" value="1"/>
</dbReference>
<dbReference type="InterPro" id="IPR036371">
    <property type="entry name" value="TPK_B1-bd_sf"/>
</dbReference>
<name>A0A2T6KEW9_9RHOB</name>